<evidence type="ECO:0000256" key="1">
    <source>
        <dbReference type="ARBA" id="ARBA00000098"/>
    </source>
</evidence>
<dbReference type="InterPro" id="IPR038438">
    <property type="entry name" value="PepN_Ig-like_sf"/>
</dbReference>
<evidence type="ECO:0000259" key="16">
    <source>
        <dbReference type="Pfam" id="PF17900"/>
    </source>
</evidence>
<dbReference type="Gene3D" id="3.30.2010.30">
    <property type="match status" value="1"/>
</dbReference>
<dbReference type="Gene3D" id="2.60.40.1730">
    <property type="entry name" value="tricorn interacting facor f3 domain"/>
    <property type="match status" value="1"/>
</dbReference>
<evidence type="ECO:0000256" key="5">
    <source>
        <dbReference type="ARBA" id="ARBA00015611"/>
    </source>
</evidence>
<dbReference type="Pfam" id="PF11940">
    <property type="entry name" value="DUF3458"/>
    <property type="match status" value="1"/>
</dbReference>
<reference evidence="18" key="1">
    <citation type="submission" date="2016-10" db="EMBL/GenBank/DDBJ databases">
        <authorList>
            <person name="Varghese N."/>
            <person name="Submissions S."/>
        </authorList>
    </citation>
    <scope>NUCLEOTIDE SEQUENCE [LARGE SCALE GENOMIC DNA]</scope>
    <source>
        <strain evidence="18">CGMCC 1.1761</strain>
    </source>
</reference>
<keyword evidence="11" id="KW-0482">Metalloprotease</keyword>
<feature type="domain" description="Peptidase M1 alanyl aminopeptidase Ig-like fold" evidence="14">
    <location>
        <begin position="452"/>
        <end position="554"/>
    </location>
</feature>
<dbReference type="GO" id="GO:0016285">
    <property type="term" value="F:alanyl aminopeptidase activity"/>
    <property type="evidence" value="ECO:0007669"/>
    <property type="project" value="UniProtKB-EC"/>
</dbReference>
<dbReference type="NCBIfam" id="TIGR02414">
    <property type="entry name" value="pepN_proteo"/>
    <property type="match status" value="1"/>
</dbReference>
<dbReference type="FunFam" id="3.30.2010.30:FF:000002">
    <property type="entry name" value="Putative aminopeptidase N"/>
    <property type="match status" value="1"/>
</dbReference>
<comment type="cofactor">
    <cofactor evidence="2">
        <name>Zn(2+)</name>
        <dbReference type="ChEBI" id="CHEBI:29105"/>
    </cofactor>
</comment>
<dbReference type="SUPFAM" id="SSF55486">
    <property type="entry name" value="Metalloproteases ('zincins'), catalytic domain"/>
    <property type="match status" value="1"/>
</dbReference>
<feature type="domain" description="Peptidase M1 alanyl aminopeptidase C-terminal" evidence="15">
    <location>
        <begin position="559"/>
        <end position="881"/>
    </location>
</feature>
<dbReference type="Pfam" id="PF01433">
    <property type="entry name" value="Peptidase_M1"/>
    <property type="match status" value="1"/>
</dbReference>
<dbReference type="AlphaFoldDB" id="A0A1G4TF61"/>
<gene>
    <name evidence="17" type="ORF">SAMN05660859_2912</name>
</gene>
<dbReference type="InterPro" id="IPR035414">
    <property type="entry name" value="Peptidase_M1_pepN_Ig-like"/>
</dbReference>
<dbReference type="GO" id="GO:0008270">
    <property type="term" value="F:zinc ion binding"/>
    <property type="evidence" value="ECO:0007669"/>
    <property type="project" value="InterPro"/>
</dbReference>
<evidence type="ECO:0000256" key="3">
    <source>
        <dbReference type="ARBA" id="ARBA00010136"/>
    </source>
</evidence>
<dbReference type="Gene3D" id="1.10.390.10">
    <property type="entry name" value="Neutral Protease Domain 2"/>
    <property type="match status" value="1"/>
</dbReference>
<keyword evidence="8" id="KW-0479">Metal-binding</keyword>
<evidence type="ECO:0000259" key="15">
    <source>
        <dbReference type="Pfam" id="PF17432"/>
    </source>
</evidence>
<evidence type="ECO:0000256" key="12">
    <source>
        <dbReference type="NCBIfam" id="TIGR02414"/>
    </source>
</evidence>
<dbReference type="FunFam" id="2.60.40.1840:FF:000001">
    <property type="entry name" value="Aminopeptidase N"/>
    <property type="match status" value="1"/>
</dbReference>
<evidence type="ECO:0000313" key="17">
    <source>
        <dbReference type="EMBL" id="SCW80070.1"/>
    </source>
</evidence>
<accession>A0A1G4TF61</accession>
<evidence type="ECO:0000256" key="6">
    <source>
        <dbReference type="ARBA" id="ARBA00022438"/>
    </source>
</evidence>
<dbReference type="InterPro" id="IPR042097">
    <property type="entry name" value="Aminopeptidase_N-like_N_sf"/>
</dbReference>
<dbReference type="InterPro" id="IPR001930">
    <property type="entry name" value="Peptidase_M1"/>
</dbReference>
<dbReference type="EMBL" id="FMTP01000004">
    <property type="protein sequence ID" value="SCW80070.1"/>
    <property type="molecule type" value="Genomic_DNA"/>
</dbReference>
<dbReference type="Gene3D" id="1.25.50.10">
    <property type="entry name" value="Peptidase M1, alanyl aminopeptidase, C-terminal domain"/>
    <property type="match status" value="1"/>
</dbReference>
<keyword evidence="9" id="KW-0378">Hydrolase</keyword>
<dbReference type="InterPro" id="IPR012779">
    <property type="entry name" value="Peptidase_M1_pepN"/>
</dbReference>
<keyword evidence="7" id="KW-0645">Protease</keyword>
<dbReference type="PRINTS" id="PR00756">
    <property type="entry name" value="ALADIPTASE"/>
</dbReference>
<feature type="domain" description="Aminopeptidase N-like N-terminal" evidence="16">
    <location>
        <begin position="27"/>
        <end position="194"/>
    </location>
</feature>
<dbReference type="STRING" id="177413.SAMN05660859_2912"/>
<dbReference type="RefSeq" id="WP_091440915.1">
    <property type="nucleotide sequence ID" value="NZ_FMTP01000004.1"/>
</dbReference>
<dbReference type="GO" id="GO:0008237">
    <property type="term" value="F:metallopeptidase activity"/>
    <property type="evidence" value="ECO:0007669"/>
    <property type="project" value="UniProtKB-UniRule"/>
</dbReference>
<evidence type="ECO:0000256" key="7">
    <source>
        <dbReference type="ARBA" id="ARBA00022670"/>
    </source>
</evidence>
<organism evidence="17 18">
    <name type="scientific">Ancylobacter rudongensis</name>
    <dbReference type="NCBI Taxonomy" id="177413"/>
    <lineage>
        <taxon>Bacteria</taxon>
        <taxon>Pseudomonadati</taxon>
        <taxon>Pseudomonadota</taxon>
        <taxon>Alphaproteobacteria</taxon>
        <taxon>Hyphomicrobiales</taxon>
        <taxon>Xanthobacteraceae</taxon>
        <taxon>Ancylobacter</taxon>
    </lineage>
</organism>
<dbReference type="PANTHER" id="PTHR46322">
    <property type="entry name" value="PUROMYCIN-SENSITIVE AMINOPEPTIDASE"/>
    <property type="match status" value="1"/>
</dbReference>
<evidence type="ECO:0000259" key="14">
    <source>
        <dbReference type="Pfam" id="PF11940"/>
    </source>
</evidence>
<keyword evidence="6 17" id="KW-0031">Aminopeptidase</keyword>
<evidence type="ECO:0000256" key="2">
    <source>
        <dbReference type="ARBA" id="ARBA00001947"/>
    </source>
</evidence>
<evidence type="ECO:0000313" key="18">
    <source>
        <dbReference type="Proteomes" id="UP000198889"/>
    </source>
</evidence>
<evidence type="ECO:0000256" key="11">
    <source>
        <dbReference type="ARBA" id="ARBA00023049"/>
    </source>
</evidence>
<dbReference type="FunFam" id="1.10.390.10:FF:000002">
    <property type="entry name" value="Aminopeptidase N"/>
    <property type="match status" value="1"/>
</dbReference>
<comment type="catalytic activity">
    <reaction evidence="1">
        <text>Release of an N-terminal amino acid, Xaa-|-Yaa- from a peptide, amide or arylamide. Xaa is preferably Ala, but may be most amino acids including Pro (slow action). When a terminal hydrophobic residue is followed by a prolyl residue, the two may be released as an intact Xaa-Pro dipeptide.</text>
        <dbReference type="EC" id="3.4.11.2"/>
    </reaction>
</comment>
<protein>
    <recommendedName>
        <fullName evidence="5 12">Aminopeptidase N</fullName>
        <ecNumber evidence="4 12">3.4.11.2</ecNumber>
    </recommendedName>
</protein>
<evidence type="ECO:0000256" key="4">
    <source>
        <dbReference type="ARBA" id="ARBA00012564"/>
    </source>
</evidence>
<evidence type="ECO:0000256" key="8">
    <source>
        <dbReference type="ARBA" id="ARBA00022723"/>
    </source>
</evidence>
<dbReference type="InterPro" id="IPR024601">
    <property type="entry name" value="Peptidase_M1_pepN_C"/>
</dbReference>
<comment type="similarity">
    <text evidence="3">Belongs to the peptidase M1 family.</text>
</comment>
<dbReference type="SUPFAM" id="SSF63737">
    <property type="entry name" value="Leukotriene A4 hydrolase N-terminal domain"/>
    <property type="match status" value="1"/>
</dbReference>
<dbReference type="Pfam" id="PF17432">
    <property type="entry name" value="DUF3458_C"/>
    <property type="match status" value="1"/>
</dbReference>
<dbReference type="InterPro" id="IPR027268">
    <property type="entry name" value="Peptidase_M4/M1_CTD_sf"/>
</dbReference>
<dbReference type="GO" id="GO:0006508">
    <property type="term" value="P:proteolysis"/>
    <property type="evidence" value="ECO:0007669"/>
    <property type="project" value="UniProtKB-UniRule"/>
</dbReference>
<dbReference type="PANTHER" id="PTHR46322:SF1">
    <property type="entry name" value="PUROMYCIN-SENSITIVE AMINOPEPTIDASE"/>
    <property type="match status" value="1"/>
</dbReference>
<evidence type="ECO:0000256" key="9">
    <source>
        <dbReference type="ARBA" id="ARBA00022801"/>
    </source>
</evidence>
<evidence type="ECO:0000256" key="10">
    <source>
        <dbReference type="ARBA" id="ARBA00022833"/>
    </source>
</evidence>
<proteinExistence type="inferred from homology"/>
<keyword evidence="18" id="KW-1185">Reference proteome</keyword>
<keyword evidence="10" id="KW-0862">Zinc</keyword>
<feature type="domain" description="Peptidase M1 membrane alanine aminopeptidase" evidence="13">
    <location>
        <begin position="233"/>
        <end position="444"/>
    </location>
</feature>
<dbReference type="InterPro" id="IPR045357">
    <property type="entry name" value="Aminopeptidase_N-like_N"/>
</dbReference>
<dbReference type="Gene3D" id="2.60.40.1840">
    <property type="match status" value="1"/>
</dbReference>
<evidence type="ECO:0000259" key="13">
    <source>
        <dbReference type="Pfam" id="PF01433"/>
    </source>
</evidence>
<dbReference type="InterPro" id="IPR014782">
    <property type="entry name" value="Peptidase_M1_dom"/>
</dbReference>
<dbReference type="CDD" id="cd09600">
    <property type="entry name" value="M1_APN"/>
    <property type="match status" value="1"/>
</dbReference>
<dbReference type="Proteomes" id="UP000198889">
    <property type="component" value="Unassembled WGS sequence"/>
</dbReference>
<sequence>MSRDAVPPPVRLGDYRPPDWLVDTVHLDVRLHPSAARIVARLTMRPNPAGRAGSPIVLDGDELSLKAITLDGVPLAGTAYVVTPTALTLLAPPQRPLTLEIETVVNPSANTKLMGLYRSSGTYCTQCEAEGFRRITYFPDRPDVLAVYTTRIEAEREEAPVLLGNGNPVESGAVEGTSRHYAVWHDPWPKPCYLFALVGGRLDRITEDFVTATGKKVALGIYVEPGKTERAGYAMDALKRSMRWDEEVFGCEYDLDVFNIVAVADFNMGAMENKGLNIFNDKYVLASPQTATDADYANIEAIIAHEYFHNWTGNRITCRDWFQLCLKEGLTVFRDQEFSADARSRPVKRISDVRLLKGHQFPEDAGPLAHPVRPDSYREINNFYTATVYEKGAEVVRMLKTLLGEEGFRAGMDLYLDRHDGDAATVEDFLTCFADANGVDLTQFALWYAQSGTPQVTVSGSWDAAARSYRLDVVQTLPPTPGQSEKQPMLIPLAVGLVGPDGQDLPLTLDDGSNAERGVLLVTQPRQSFVFRDIAQRPVPSLNRGFSAPVKLSSDMSTADLLFLARHDSDPFNRFDAAQTIALGHLVEATAAARAGADLPAPDALVAALGATLDDGTLDPAFVAQALSIPSETDVAREIGEDVDPDAIHFARTTLRQAVSAALAPALEAAYIRHAPSGAYSPEAASAGQRALRNTCLDLLAAGGTAESLARAQAHFETADNMTDRFFALSLLAHAAPQAREAALAAFHERFRDDPLVVDKWMALQAQIAEPQALERVRGLTHHAAFAWSNPNRVRALIGSFAGLNPTQFHRIDGAGHELVADAVIDIDGRNPQLAARLLAAFKSWRSLEPVRRASAEAALRRVADKPGLSPDVTDIVGRSLG</sequence>
<dbReference type="InterPro" id="IPR037144">
    <property type="entry name" value="Peptidase_M1_pepN_C_sf"/>
</dbReference>
<name>A0A1G4TF61_9HYPH</name>
<dbReference type="EC" id="3.4.11.2" evidence="4 12"/>
<dbReference type="Pfam" id="PF17900">
    <property type="entry name" value="Peptidase_M1_N"/>
    <property type="match status" value="1"/>
</dbReference>